<keyword evidence="1" id="KW-0472">Membrane</keyword>
<proteinExistence type="predicted"/>
<dbReference type="EMBL" id="DRXH01000182">
    <property type="protein sequence ID" value="HHM44695.1"/>
    <property type="molecule type" value="Genomic_DNA"/>
</dbReference>
<keyword evidence="1" id="KW-1133">Transmembrane helix</keyword>
<comment type="caution">
    <text evidence="2">The sequence shown here is derived from an EMBL/GenBank/DDBJ whole genome shotgun (WGS) entry which is preliminary data.</text>
</comment>
<keyword evidence="1" id="KW-0812">Transmembrane</keyword>
<name>A0A7J3VUS3_CALS0</name>
<feature type="transmembrane region" description="Helical" evidence="1">
    <location>
        <begin position="357"/>
        <end position="373"/>
    </location>
</feature>
<evidence type="ECO:0000313" key="2">
    <source>
        <dbReference type="EMBL" id="HHM44695.1"/>
    </source>
</evidence>
<dbReference type="AlphaFoldDB" id="A0A7J3VUS3"/>
<reference evidence="2" key="1">
    <citation type="journal article" date="2020" name="mSystems">
        <title>Genome- and Community-Level Interaction Insights into Carbon Utilization and Element Cycling Functions of Hydrothermarchaeota in Hydrothermal Sediment.</title>
        <authorList>
            <person name="Zhou Z."/>
            <person name="Liu Y."/>
            <person name="Xu W."/>
            <person name="Pan J."/>
            <person name="Luo Z.H."/>
            <person name="Li M."/>
        </authorList>
    </citation>
    <scope>NUCLEOTIDE SEQUENCE [LARGE SCALE GENOMIC DNA]</scope>
    <source>
        <strain evidence="2">SpSt-1074</strain>
    </source>
</reference>
<sequence length="391" mass="42798">MNKPHPAALGLLLPALAVLLGHGYDLLVSYVAARNIVQGLTPYAGGEYPNPSYPSEVQGIGETPLWPLYLSTSYLLSSGDLILFNALTKIPIILSLAALAATVRRAGVEGGGFYLWNPFVLMTTVAWGKPDVVAATLFIFALLNAEKRHLSALLFAVSLNIKPLALGALPALIAYHGPKKGLVYLTTTTIISLTIFFTPFILMGWSVSTTVGGLANWLSEVGGMFPLNIFEYFYGWSYDGINPYGPVVGVPWLAAILITSTRVMIGRPKSLRELTLSALVGCTVFLVMRPKVSEQNLILPFILMHLLRGRPVSGRLWASVVLFSVLNYSVPQLLYPLWPSVAVDLFRETWMFEGPRLIARFVSSIIFYLLYFIEFRRLIDREDGPAGSGAG</sequence>
<protein>
    <recommendedName>
        <fullName evidence="3">DUF2029 domain-containing protein</fullName>
    </recommendedName>
</protein>
<feature type="transmembrane region" description="Helical" evidence="1">
    <location>
        <begin position="149"/>
        <end position="175"/>
    </location>
</feature>
<organism evidence="2">
    <name type="scientific">Caldiarchaeum subterraneum</name>
    <dbReference type="NCBI Taxonomy" id="311458"/>
    <lineage>
        <taxon>Archaea</taxon>
        <taxon>Nitrososphaerota</taxon>
        <taxon>Candidatus Caldarchaeales</taxon>
        <taxon>Candidatus Caldarchaeaceae</taxon>
        <taxon>Candidatus Caldarchaeum</taxon>
    </lineage>
</organism>
<feature type="transmembrane region" description="Helical" evidence="1">
    <location>
        <begin position="316"/>
        <end position="337"/>
    </location>
</feature>
<accession>A0A7J3VUS3</accession>
<evidence type="ECO:0008006" key="3">
    <source>
        <dbReference type="Google" id="ProtNLM"/>
    </source>
</evidence>
<gene>
    <name evidence="2" type="ORF">ENM31_05310</name>
</gene>
<feature type="transmembrane region" description="Helical" evidence="1">
    <location>
        <begin position="182"/>
        <end position="207"/>
    </location>
</feature>
<feature type="transmembrane region" description="Helical" evidence="1">
    <location>
        <begin position="81"/>
        <end position="103"/>
    </location>
</feature>
<feature type="transmembrane region" description="Helical" evidence="1">
    <location>
        <begin position="244"/>
        <end position="265"/>
    </location>
</feature>
<feature type="transmembrane region" description="Helical" evidence="1">
    <location>
        <begin position="115"/>
        <end position="143"/>
    </location>
</feature>
<evidence type="ECO:0000256" key="1">
    <source>
        <dbReference type="SAM" id="Phobius"/>
    </source>
</evidence>